<feature type="compositionally biased region" description="Acidic residues" evidence="5">
    <location>
        <begin position="824"/>
        <end position="846"/>
    </location>
</feature>
<dbReference type="GO" id="GO:0008270">
    <property type="term" value="F:zinc ion binding"/>
    <property type="evidence" value="ECO:0007669"/>
    <property type="project" value="UniProtKB-KW"/>
</dbReference>
<feature type="domain" description="SWIM-type" evidence="6">
    <location>
        <begin position="615"/>
        <end position="651"/>
    </location>
</feature>
<keyword evidence="8" id="KW-1185">Reference proteome</keyword>
<accession>A0A9N9DQE7</accession>
<evidence type="ECO:0000259" key="6">
    <source>
        <dbReference type="PROSITE" id="PS50966"/>
    </source>
</evidence>
<evidence type="ECO:0000256" key="5">
    <source>
        <dbReference type="SAM" id="MobiDB-lite"/>
    </source>
</evidence>
<evidence type="ECO:0000256" key="2">
    <source>
        <dbReference type="ARBA" id="ARBA00022771"/>
    </source>
</evidence>
<name>A0A9N9DQE7_9GLOM</name>
<feature type="compositionally biased region" description="Polar residues" evidence="5">
    <location>
        <begin position="769"/>
        <end position="783"/>
    </location>
</feature>
<keyword evidence="1" id="KW-0479">Metal-binding</keyword>
<feature type="region of interest" description="Disordered" evidence="5">
    <location>
        <begin position="761"/>
        <end position="783"/>
    </location>
</feature>
<feature type="region of interest" description="Disordered" evidence="5">
    <location>
        <begin position="1"/>
        <end position="36"/>
    </location>
</feature>
<dbReference type="AlphaFoldDB" id="A0A9N9DQE7"/>
<evidence type="ECO:0000256" key="1">
    <source>
        <dbReference type="ARBA" id="ARBA00022723"/>
    </source>
</evidence>
<keyword evidence="3" id="KW-0862">Zinc</keyword>
<comment type="caution">
    <text evidence="7">The sequence shown here is derived from an EMBL/GenBank/DDBJ whole genome shotgun (WGS) entry which is preliminary data.</text>
</comment>
<keyword evidence="2 4" id="KW-0863">Zinc-finger</keyword>
<dbReference type="Proteomes" id="UP000789739">
    <property type="component" value="Unassembled WGS sequence"/>
</dbReference>
<dbReference type="Pfam" id="PF14474">
    <property type="entry name" value="RTC4"/>
    <property type="match status" value="1"/>
</dbReference>
<organism evidence="7 8">
    <name type="scientific">Paraglomus brasilianum</name>
    <dbReference type="NCBI Taxonomy" id="144538"/>
    <lineage>
        <taxon>Eukaryota</taxon>
        <taxon>Fungi</taxon>
        <taxon>Fungi incertae sedis</taxon>
        <taxon>Mucoromycota</taxon>
        <taxon>Glomeromycotina</taxon>
        <taxon>Glomeromycetes</taxon>
        <taxon>Paraglomerales</taxon>
        <taxon>Paraglomeraceae</taxon>
        <taxon>Paraglomus</taxon>
    </lineage>
</organism>
<reference evidence="7" key="1">
    <citation type="submission" date="2021-06" db="EMBL/GenBank/DDBJ databases">
        <authorList>
            <person name="Kallberg Y."/>
            <person name="Tangrot J."/>
            <person name="Rosling A."/>
        </authorList>
    </citation>
    <scope>NUCLEOTIDE SEQUENCE</scope>
    <source>
        <strain evidence="7">BR232B</strain>
    </source>
</reference>
<dbReference type="InterPro" id="IPR007527">
    <property type="entry name" value="Znf_SWIM"/>
</dbReference>
<dbReference type="InterPro" id="IPR006564">
    <property type="entry name" value="Znf_PMZ"/>
</dbReference>
<dbReference type="InterPro" id="IPR004330">
    <property type="entry name" value="FAR1_DNA_bnd_dom"/>
</dbReference>
<evidence type="ECO:0000256" key="4">
    <source>
        <dbReference type="PROSITE-ProRule" id="PRU00325"/>
    </source>
</evidence>
<evidence type="ECO:0000256" key="3">
    <source>
        <dbReference type="ARBA" id="ARBA00022833"/>
    </source>
</evidence>
<dbReference type="Pfam" id="PF10551">
    <property type="entry name" value="MULE"/>
    <property type="match status" value="1"/>
</dbReference>
<dbReference type="SMART" id="SM00575">
    <property type="entry name" value="ZnF_PMZ"/>
    <property type="match status" value="1"/>
</dbReference>
<dbReference type="SMART" id="SM01312">
    <property type="entry name" value="RTC4"/>
    <property type="match status" value="1"/>
</dbReference>
<dbReference type="InterPro" id="IPR028094">
    <property type="entry name" value="RTC4_C"/>
</dbReference>
<dbReference type="Pfam" id="PF03101">
    <property type="entry name" value="FAR1"/>
    <property type="match status" value="1"/>
</dbReference>
<sequence length="1022" mass="117950">MKRITRSQKVSESELVGPLIRQRRPKRQPIPMGSENVSLTSQRLMPDSETINSEIISSDFETSEERSVVQCSSSTNKRQKIVSVAFREQLEETESLSETLELPLNLFEGKTFSNEATFIDFVKDYAKKEGFSVRLDKVARHKETNTVKKRTIVCSKARTPSTKKEIEGKRKRAPQATNCPFRVRASYDSATGLWHTLDIRLEHNHQMVLPEQRRFMANERELPEDVKAEILLLKRSGLHVSQIRSVLATKFTSRVTWIYNDLYNFLHNSGSLTNKDFDAQEFIDTLKYLQTDYPELAFEYQCDPMSKRLQHVIWMFPEQKIAYSRFYDVVVFDNTYSTNRFSMPFGIFSGVNNYGQSVCFAGALMTSETAESFVWIFKSFLKIVNNHSPGVLLTDNDKGISSAFNRTFALYGSKHRLCLWHLFKNVVKNLQGVLGSDWSTFSNDFYACIKETEEQTFLERWETLKQDHVHAVKYLTTMEKTKEKWAPCYLSDIFLAGMTTTQRGESMNALLKNFFDATTSLQEFLEAFASAIESRKEAEDYAAYKENNLNTRCKSGNPFEEQANCLYTRYAFCKIQEQIHQSMNYKCILTSETEKQYKVTRVGQQSSSSMPARLYYVQYNEEDQVFKCTCNQMNFVGIPCRHIIRVAVQLNLESLPTSLFLNRWCKDPNKNTLVQNYTSFYNSRRASTAREETEFDSQNNEEYQIFLLNQTLRKIERYARLQPGVVNFFNTKLEEILQNAGSAVSVHNNKSPKIYNPSIVKTKGRISKRATTQRQAEMSSSQKHVPVCGLCRQTGHTRRSKNCPKNIQKRERSESYSDSMTDSTTDDEESEDNYAEELQEDESESNDNEKLSAIESYAFCMFHAAELTFVPDGIKKGYPTAIDFDRLPGRIKGFESKLLDIIEGRVTSQYRELSKDAYKEFGQKARSTMVLMGRFEELQTGYYGPKGAYVMLNTLLEMFMRTNKLTTELASPQRPIEYIHEVLVPETCIILIQEDREGISYEAAQIIMNESNAFGLHMFPDD</sequence>
<dbReference type="InterPro" id="IPR018289">
    <property type="entry name" value="MULE_transposase_dom"/>
</dbReference>
<evidence type="ECO:0000313" key="7">
    <source>
        <dbReference type="EMBL" id="CAG8643588.1"/>
    </source>
</evidence>
<dbReference type="EMBL" id="CAJVPI010002451">
    <property type="protein sequence ID" value="CAG8643588.1"/>
    <property type="molecule type" value="Genomic_DNA"/>
</dbReference>
<dbReference type="PROSITE" id="PS50966">
    <property type="entry name" value="ZF_SWIM"/>
    <property type="match status" value="1"/>
</dbReference>
<protein>
    <submittedName>
        <fullName evidence="7">501_t:CDS:1</fullName>
    </submittedName>
</protein>
<proteinExistence type="predicted"/>
<feature type="region of interest" description="Disordered" evidence="5">
    <location>
        <begin position="795"/>
        <end position="848"/>
    </location>
</feature>
<evidence type="ECO:0000313" key="8">
    <source>
        <dbReference type="Proteomes" id="UP000789739"/>
    </source>
</evidence>
<dbReference type="OrthoDB" id="128308at2759"/>
<dbReference type="PANTHER" id="PTHR47718">
    <property type="entry name" value="OS01G0519700 PROTEIN"/>
    <property type="match status" value="1"/>
</dbReference>
<gene>
    <name evidence="7" type="ORF">PBRASI_LOCUS9906</name>
</gene>